<proteinExistence type="predicted"/>
<dbReference type="PROSITE" id="PS51278">
    <property type="entry name" value="GATASE_TYPE_2"/>
    <property type="match status" value="1"/>
</dbReference>
<dbReference type="Proteomes" id="UP000252139">
    <property type="component" value="Unassembled WGS sequence"/>
</dbReference>
<sequence length="83" mass="8605">MCGITALILADPNGVACPDLFESLGLLQHRGQDAAGIVTCGAKGRLYQCKGNGMVRDVFNESQLSNLVGSLGVGHVRYPTAGT</sequence>
<organism evidence="4 5">
    <name type="scientific">Rhizopus azygosporus</name>
    <name type="common">Rhizopus microsporus var. azygosporus</name>
    <dbReference type="NCBI Taxonomy" id="86630"/>
    <lineage>
        <taxon>Eukaryota</taxon>
        <taxon>Fungi</taxon>
        <taxon>Fungi incertae sedis</taxon>
        <taxon>Mucoromycota</taxon>
        <taxon>Mucoromycotina</taxon>
        <taxon>Mucoromycetes</taxon>
        <taxon>Mucorales</taxon>
        <taxon>Mucorineae</taxon>
        <taxon>Rhizopodaceae</taxon>
        <taxon>Rhizopus</taxon>
    </lineage>
</organism>
<comment type="caution">
    <text evidence="4">The sequence shown here is derived from an EMBL/GenBank/DDBJ whole genome shotgun (WGS) entry which is preliminary data.</text>
</comment>
<evidence type="ECO:0000259" key="3">
    <source>
        <dbReference type="PROSITE" id="PS51278"/>
    </source>
</evidence>
<dbReference type="EMBL" id="PJQL01002851">
    <property type="protein sequence ID" value="RCH82911.1"/>
    <property type="molecule type" value="Genomic_DNA"/>
</dbReference>
<dbReference type="GO" id="GO:0016757">
    <property type="term" value="F:glycosyltransferase activity"/>
    <property type="evidence" value="ECO:0007669"/>
    <property type="project" value="UniProtKB-KW"/>
</dbReference>
<dbReference type="SUPFAM" id="SSF56235">
    <property type="entry name" value="N-terminal nucleophile aminohydrolases (Ntn hydrolases)"/>
    <property type="match status" value="1"/>
</dbReference>
<keyword evidence="2" id="KW-0315">Glutamine amidotransferase</keyword>
<dbReference type="STRING" id="86630.A0A367IZM8"/>
<protein>
    <submittedName>
        <fullName evidence="4">Amidophosphoribosyltransferase</fullName>
    </submittedName>
</protein>
<keyword evidence="1 4" id="KW-0808">Transferase</keyword>
<name>A0A367IZM8_RHIAZ</name>
<evidence type="ECO:0000256" key="2">
    <source>
        <dbReference type="ARBA" id="ARBA00022962"/>
    </source>
</evidence>
<gene>
    <name evidence="4" type="primary">ADE4</name>
    <name evidence="4" type="ORF">CU097_007621</name>
</gene>
<evidence type="ECO:0000256" key="1">
    <source>
        <dbReference type="ARBA" id="ARBA00022679"/>
    </source>
</evidence>
<feature type="non-terminal residue" evidence="4">
    <location>
        <position position="83"/>
    </location>
</feature>
<accession>A0A367IZM8</accession>
<evidence type="ECO:0000313" key="5">
    <source>
        <dbReference type="Proteomes" id="UP000252139"/>
    </source>
</evidence>
<evidence type="ECO:0000313" key="4">
    <source>
        <dbReference type="EMBL" id="RCH82911.1"/>
    </source>
</evidence>
<dbReference type="AlphaFoldDB" id="A0A367IZM8"/>
<keyword evidence="5" id="KW-1185">Reference proteome</keyword>
<keyword evidence="4" id="KW-0328">Glycosyltransferase</keyword>
<dbReference type="Gene3D" id="3.60.20.10">
    <property type="entry name" value="Glutamine Phosphoribosylpyrophosphate, subunit 1, domain 1"/>
    <property type="match status" value="1"/>
</dbReference>
<feature type="domain" description="Glutamine amidotransferase type-2" evidence="3">
    <location>
        <begin position="2"/>
        <end position="83"/>
    </location>
</feature>
<reference evidence="4 5" key="1">
    <citation type="journal article" date="2018" name="G3 (Bethesda)">
        <title>Phylogenetic and Phylogenomic Definition of Rhizopus Species.</title>
        <authorList>
            <person name="Gryganskyi A.P."/>
            <person name="Golan J."/>
            <person name="Dolatabadi S."/>
            <person name="Mondo S."/>
            <person name="Robb S."/>
            <person name="Idnurm A."/>
            <person name="Muszewska A."/>
            <person name="Steczkiewicz K."/>
            <person name="Masonjones S."/>
            <person name="Liao H.L."/>
            <person name="Gajdeczka M.T."/>
            <person name="Anike F."/>
            <person name="Vuek A."/>
            <person name="Anishchenko I.M."/>
            <person name="Voigt K."/>
            <person name="de Hoog G.S."/>
            <person name="Smith M.E."/>
            <person name="Heitman J."/>
            <person name="Vilgalys R."/>
            <person name="Stajich J.E."/>
        </authorList>
    </citation>
    <scope>NUCLEOTIDE SEQUENCE [LARGE SCALE GENOMIC DNA]</scope>
    <source>
        <strain evidence="4 5">CBS 357.93</strain>
    </source>
</reference>
<dbReference type="OrthoDB" id="191723at2759"/>
<dbReference type="InterPro" id="IPR017932">
    <property type="entry name" value="GATase_2_dom"/>
</dbReference>
<dbReference type="InterPro" id="IPR029055">
    <property type="entry name" value="Ntn_hydrolases_N"/>
</dbReference>
<dbReference type="PANTHER" id="PTHR11907">
    <property type="entry name" value="AMIDOPHOSPHORIBOSYLTRANSFERASE"/>
    <property type="match status" value="1"/>
</dbReference>